<evidence type="ECO:0000313" key="2">
    <source>
        <dbReference type="Proteomes" id="UP001498398"/>
    </source>
</evidence>
<dbReference type="EMBL" id="JBANRG010000048">
    <property type="protein sequence ID" value="KAK7445103.1"/>
    <property type="molecule type" value="Genomic_DNA"/>
</dbReference>
<gene>
    <name evidence="1" type="ORF">VKT23_014967</name>
</gene>
<dbReference type="Proteomes" id="UP001498398">
    <property type="component" value="Unassembled WGS sequence"/>
</dbReference>
<protein>
    <submittedName>
        <fullName evidence="1">Uncharacterized protein</fullName>
    </submittedName>
</protein>
<name>A0ABR1IZ75_9AGAR</name>
<accession>A0ABR1IZ75</accession>
<reference evidence="1 2" key="1">
    <citation type="submission" date="2024-01" db="EMBL/GenBank/DDBJ databases">
        <title>A draft genome for the cacao thread blight pathogen Marasmiellus scandens.</title>
        <authorList>
            <person name="Baruah I.K."/>
            <person name="Leung J."/>
            <person name="Bukari Y."/>
            <person name="Amoako-Attah I."/>
            <person name="Meinhardt L.W."/>
            <person name="Bailey B.A."/>
            <person name="Cohen S.P."/>
        </authorList>
    </citation>
    <scope>NUCLEOTIDE SEQUENCE [LARGE SCALE GENOMIC DNA]</scope>
    <source>
        <strain evidence="1 2">GH-19</strain>
    </source>
</reference>
<organism evidence="1 2">
    <name type="scientific">Marasmiellus scandens</name>
    <dbReference type="NCBI Taxonomy" id="2682957"/>
    <lineage>
        <taxon>Eukaryota</taxon>
        <taxon>Fungi</taxon>
        <taxon>Dikarya</taxon>
        <taxon>Basidiomycota</taxon>
        <taxon>Agaricomycotina</taxon>
        <taxon>Agaricomycetes</taxon>
        <taxon>Agaricomycetidae</taxon>
        <taxon>Agaricales</taxon>
        <taxon>Marasmiineae</taxon>
        <taxon>Omphalotaceae</taxon>
        <taxon>Marasmiellus</taxon>
    </lineage>
</organism>
<sequence>MVNPGFKTRSRLDIELERKRVDPAAFGISPNAELPPGSETFVLYGGKKHVLMYGRTCILEFTPPEIPGRTRLAIELD</sequence>
<keyword evidence="2" id="KW-1185">Reference proteome</keyword>
<comment type="caution">
    <text evidence="1">The sequence shown here is derived from an EMBL/GenBank/DDBJ whole genome shotgun (WGS) entry which is preliminary data.</text>
</comment>
<evidence type="ECO:0000313" key="1">
    <source>
        <dbReference type="EMBL" id="KAK7445103.1"/>
    </source>
</evidence>
<proteinExistence type="predicted"/>